<organism evidence="5 6">
    <name type="scientific">Colletotrichum asianum</name>
    <dbReference type="NCBI Taxonomy" id="702518"/>
    <lineage>
        <taxon>Eukaryota</taxon>
        <taxon>Fungi</taxon>
        <taxon>Dikarya</taxon>
        <taxon>Ascomycota</taxon>
        <taxon>Pezizomycotina</taxon>
        <taxon>Sordariomycetes</taxon>
        <taxon>Hypocreomycetidae</taxon>
        <taxon>Glomerellales</taxon>
        <taxon>Glomerellaceae</taxon>
        <taxon>Colletotrichum</taxon>
        <taxon>Colletotrichum gloeosporioides species complex</taxon>
    </lineage>
</organism>
<keyword evidence="6" id="KW-1185">Reference proteome</keyword>
<dbReference type="AlphaFoldDB" id="A0A8H3VZX7"/>
<dbReference type="InterPro" id="IPR013595">
    <property type="entry name" value="Pept_S33_TAP-like_C"/>
</dbReference>
<evidence type="ECO:0000256" key="1">
    <source>
        <dbReference type="ARBA" id="ARBA00010088"/>
    </source>
</evidence>
<keyword evidence="2" id="KW-0378">Hydrolase</keyword>
<dbReference type="PANTHER" id="PTHR43248">
    <property type="entry name" value="2-SUCCINYL-6-HYDROXY-2,4-CYCLOHEXADIENE-1-CARBOXYLATE SYNTHASE"/>
    <property type="match status" value="1"/>
</dbReference>
<comment type="similarity">
    <text evidence="1">Belongs to the peptidase S33 family.</text>
</comment>
<dbReference type="Pfam" id="PF08386">
    <property type="entry name" value="Abhydrolase_4"/>
    <property type="match status" value="1"/>
</dbReference>
<proteinExistence type="inferred from homology"/>
<reference evidence="5 6" key="1">
    <citation type="submission" date="2019-12" db="EMBL/GenBank/DDBJ databases">
        <title>A genome sequence resource for the geographically widespread anthracnose pathogen Colletotrichum asianum.</title>
        <authorList>
            <person name="Meng Y."/>
        </authorList>
    </citation>
    <scope>NUCLEOTIDE SEQUENCE [LARGE SCALE GENOMIC DNA]</scope>
    <source>
        <strain evidence="5 6">ICMP 18580</strain>
    </source>
</reference>
<feature type="chain" id="PRO_5034195856" description="Peptidase S33 tripeptidyl aminopeptidase-like C-terminal domain-containing protein" evidence="3">
    <location>
        <begin position="19"/>
        <end position="598"/>
    </location>
</feature>
<dbReference type="SUPFAM" id="SSF53474">
    <property type="entry name" value="alpha/beta-Hydrolases"/>
    <property type="match status" value="1"/>
</dbReference>
<dbReference type="Gene3D" id="3.40.50.1820">
    <property type="entry name" value="alpha/beta hydrolase"/>
    <property type="match status" value="1"/>
</dbReference>
<feature type="domain" description="Peptidase S33 tripeptidyl aminopeptidase-like C-terminal" evidence="4">
    <location>
        <begin position="453"/>
        <end position="565"/>
    </location>
</feature>
<evidence type="ECO:0000256" key="2">
    <source>
        <dbReference type="ARBA" id="ARBA00022801"/>
    </source>
</evidence>
<evidence type="ECO:0000313" key="6">
    <source>
        <dbReference type="Proteomes" id="UP000434172"/>
    </source>
</evidence>
<feature type="signal peptide" evidence="3">
    <location>
        <begin position="1"/>
        <end position="18"/>
    </location>
</feature>
<accession>A0A8H3VZX7</accession>
<dbReference type="InterPro" id="IPR029058">
    <property type="entry name" value="AB_hydrolase_fold"/>
</dbReference>
<sequence>MGWLTHLALAGLLGAASAASKHKLHDFDWDTITPTHKLSYHPCYSEFNCTRLIVPLDWLDASNPYNVTLAIIKRPAKVPDADPAFGGTIFTNPGGPGGSGVELMLSEGYAHQETADSDRRKYEILSWDPRGVQFTTPRPDCYGEDSLARGTDMIQRLAVGPMSAGPDALRRQWARVQGYGKLCSQSAVNGSIIPFATTASTVRDMVHILDKIQELREEEAAAARGGGDGDAQKPLQAREEKGPLRLQYFGFSYGSLLGNTFASMYPGRVGRVIVDGIVDADDYVEGGWRTNLQDTEELLEQFYKTCFTAESKCALYRQSDTKWEDIRSRVSDLVKRLDDEPISVLDGKLTHILTGYDVVDAFKRPLYDPYRKFVPLADKLSAAVDGNYTLLLNDAVESIPELDQACAAPNGTALPSTFGDGGQSILCGDAEDHTDLTLAAFSAYVAELVGQSPTFAGYWSQIRVACSAWAVRPKWRYTGPFSTPPHDPAVVEGKPAAPLLFLSSRLDPVTPLRNAYKMSARHPGSTVVVQESIGHCAFATGSKCMKEVIQEYFEHGVVPEDGKVCEPDCDPWDGDDCLPSTKGMRVAGLGPPHEMSFA</sequence>
<keyword evidence="3" id="KW-0732">Signal</keyword>
<protein>
    <recommendedName>
        <fullName evidence="4">Peptidase S33 tripeptidyl aminopeptidase-like C-terminal domain-containing protein</fullName>
    </recommendedName>
</protein>
<dbReference type="GO" id="GO:0016787">
    <property type="term" value="F:hydrolase activity"/>
    <property type="evidence" value="ECO:0007669"/>
    <property type="project" value="UniProtKB-KW"/>
</dbReference>
<gene>
    <name evidence="5" type="ORF">GQ607_016994</name>
</gene>
<dbReference type="EMBL" id="WOWK01000187">
    <property type="protein sequence ID" value="KAF0315767.1"/>
    <property type="molecule type" value="Genomic_DNA"/>
</dbReference>
<name>A0A8H3VZX7_9PEZI</name>
<evidence type="ECO:0000256" key="3">
    <source>
        <dbReference type="SAM" id="SignalP"/>
    </source>
</evidence>
<evidence type="ECO:0000313" key="5">
    <source>
        <dbReference type="EMBL" id="KAF0315767.1"/>
    </source>
</evidence>
<evidence type="ECO:0000259" key="4">
    <source>
        <dbReference type="Pfam" id="PF08386"/>
    </source>
</evidence>
<comment type="caution">
    <text evidence="5">The sequence shown here is derived from an EMBL/GenBank/DDBJ whole genome shotgun (WGS) entry which is preliminary data.</text>
</comment>
<dbReference type="PANTHER" id="PTHR43248:SF25">
    <property type="entry name" value="AB HYDROLASE-1 DOMAIN-CONTAINING PROTEIN-RELATED"/>
    <property type="match status" value="1"/>
</dbReference>
<dbReference type="InterPro" id="IPR051601">
    <property type="entry name" value="Serine_prot/Carboxylest_S33"/>
</dbReference>
<dbReference type="OrthoDB" id="425534at2759"/>
<dbReference type="Proteomes" id="UP000434172">
    <property type="component" value="Unassembled WGS sequence"/>
</dbReference>